<sequence>MPGSISFAARTDYPTGQYPSGISIGDLDGDTWQDIIISNDNSNYLSIFKNNAIAGNISLTSINNLITGIDAKDVILTDIDG</sequence>
<organism evidence="2 3">
    <name type="scientific">Niastella yeongjuensis</name>
    <dbReference type="NCBI Taxonomy" id="354355"/>
    <lineage>
        <taxon>Bacteria</taxon>
        <taxon>Pseudomonadati</taxon>
        <taxon>Bacteroidota</taxon>
        <taxon>Chitinophagia</taxon>
        <taxon>Chitinophagales</taxon>
        <taxon>Chitinophagaceae</taxon>
        <taxon>Niastella</taxon>
    </lineage>
</organism>
<name>A0A1V9FCI3_9BACT</name>
<comment type="caution">
    <text evidence="2">The sequence shown here is derived from an EMBL/GenBank/DDBJ whole genome shotgun (WGS) entry which is preliminary data.</text>
</comment>
<dbReference type="InterPro" id="IPR028994">
    <property type="entry name" value="Integrin_alpha_N"/>
</dbReference>
<dbReference type="AlphaFoldDB" id="A0A1V9FCI3"/>
<keyword evidence="1" id="KW-0732">Signal</keyword>
<keyword evidence="3" id="KW-1185">Reference proteome</keyword>
<evidence type="ECO:0008006" key="4">
    <source>
        <dbReference type="Google" id="ProtNLM"/>
    </source>
</evidence>
<protein>
    <recommendedName>
        <fullName evidence="4">VCBS repeat-containing protein</fullName>
    </recommendedName>
</protein>
<dbReference type="Pfam" id="PF01839">
    <property type="entry name" value="FG-GAP"/>
    <property type="match status" value="1"/>
</dbReference>
<gene>
    <name evidence="2" type="ORF">A4H97_21130</name>
</gene>
<evidence type="ECO:0000256" key="1">
    <source>
        <dbReference type="ARBA" id="ARBA00022729"/>
    </source>
</evidence>
<dbReference type="InterPro" id="IPR013517">
    <property type="entry name" value="FG-GAP"/>
</dbReference>
<dbReference type="SUPFAM" id="SSF69318">
    <property type="entry name" value="Integrin alpha N-terminal domain"/>
    <property type="match status" value="1"/>
</dbReference>
<dbReference type="Proteomes" id="UP000192610">
    <property type="component" value="Unassembled WGS sequence"/>
</dbReference>
<dbReference type="EMBL" id="LVXG01000002">
    <property type="protein sequence ID" value="OQP56084.1"/>
    <property type="molecule type" value="Genomic_DNA"/>
</dbReference>
<reference evidence="3" key="1">
    <citation type="submission" date="2016-04" db="EMBL/GenBank/DDBJ databases">
        <authorList>
            <person name="Chen L."/>
            <person name="Zhuang W."/>
            <person name="Wang G."/>
        </authorList>
    </citation>
    <scope>NUCLEOTIDE SEQUENCE [LARGE SCALE GENOMIC DNA]</scope>
    <source>
        <strain evidence="3">17621</strain>
    </source>
</reference>
<proteinExistence type="predicted"/>
<evidence type="ECO:0000313" key="3">
    <source>
        <dbReference type="Proteomes" id="UP000192610"/>
    </source>
</evidence>
<accession>A0A1V9FCI3</accession>
<evidence type="ECO:0000313" key="2">
    <source>
        <dbReference type="EMBL" id="OQP56084.1"/>
    </source>
</evidence>